<keyword evidence="3" id="KW-1185">Reference proteome</keyword>
<evidence type="ECO:0000313" key="3">
    <source>
        <dbReference type="Proteomes" id="UP000253426"/>
    </source>
</evidence>
<gene>
    <name evidence="2" type="ORF">DES53_10840</name>
</gene>
<evidence type="ECO:0000256" key="1">
    <source>
        <dbReference type="SAM" id="SignalP"/>
    </source>
</evidence>
<evidence type="ECO:0000313" key="2">
    <source>
        <dbReference type="EMBL" id="RBP40334.1"/>
    </source>
</evidence>
<dbReference type="EMBL" id="QNRR01000008">
    <property type="protein sequence ID" value="RBP40334.1"/>
    <property type="molecule type" value="Genomic_DNA"/>
</dbReference>
<name>A0A366HF33_9BACT</name>
<proteinExistence type="predicted"/>
<organism evidence="2 3">
    <name type="scientific">Roseimicrobium gellanilyticum</name>
    <dbReference type="NCBI Taxonomy" id="748857"/>
    <lineage>
        <taxon>Bacteria</taxon>
        <taxon>Pseudomonadati</taxon>
        <taxon>Verrucomicrobiota</taxon>
        <taxon>Verrucomicrobiia</taxon>
        <taxon>Verrucomicrobiales</taxon>
        <taxon>Verrucomicrobiaceae</taxon>
        <taxon>Roseimicrobium</taxon>
    </lineage>
</organism>
<keyword evidence="1" id="KW-0732">Signal</keyword>
<evidence type="ECO:0008006" key="4">
    <source>
        <dbReference type="Google" id="ProtNLM"/>
    </source>
</evidence>
<accession>A0A366HF33</accession>
<reference evidence="2 3" key="1">
    <citation type="submission" date="2018-06" db="EMBL/GenBank/DDBJ databases">
        <title>Genomic Encyclopedia of Type Strains, Phase IV (KMG-IV): sequencing the most valuable type-strain genomes for metagenomic binning, comparative biology and taxonomic classification.</title>
        <authorList>
            <person name="Goeker M."/>
        </authorList>
    </citation>
    <scope>NUCLEOTIDE SEQUENCE [LARGE SCALE GENOMIC DNA]</scope>
    <source>
        <strain evidence="2 3">DSM 25532</strain>
    </source>
</reference>
<dbReference type="RefSeq" id="WP_147263514.1">
    <property type="nucleotide sequence ID" value="NZ_QNRR01000008.1"/>
</dbReference>
<protein>
    <recommendedName>
        <fullName evidence="4">HEAT repeat domain-containing protein</fullName>
    </recommendedName>
</protein>
<comment type="caution">
    <text evidence="2">The sequence shown here is derived from an EMBL/GenBank/DDBJ whole genome shotgun (WGS) entry which is preliminary data.</text>
</comment>
<dbReference type="Proteomes" id="UP000253426">
    <property type="component" value="Unassembled WGS sequence"/>
</dbReference>
<feature type="signal peptide" evidence="1">
    <location>
        <begin position="1"/>
        <end position="17"/>
    </location>
</feature>
<sequence length="418" mass="46479">MWSQSFLIAMLLSVVLAVPGRTAAAADEISLKINGGTVRQAQSILYWEPDGGTRVVLDRSVRNSTPDMHWTLSAGYFDGDKIALWRGNAPGGTEYWGYSLKEGKWQLTDLATLGTTTGLNFDEVRFSSIRVLEFLRKKRVVFKFEITEEPQEGDALYRTVLRNECEWKPGSFDDSWGHSGFVALGPDSRRKPAALHTSDASTPPVEIADFTRLKDDELVQALKRGDLARFEPLIKADDPAALRLLFRAYTAAKKEGIYWSHALRLLSRSPQTWVAEEIWTDFWRLSSIFVPPNAEPSHGNASELLRTPKYVLAQTIVSIGDAAMTTRLWDMFPGMSPENQMVVALTAREDPRLGAVSAILKASKYAKTDEIAGALVNSASQLVVQALEDPTKREGAARVGEYLKKNGLARDFLLEKLK</sequence>
<dbReference type="AlphaFoldDB" id="A0A366HF33"/>
<feature type="chain" id="PRO_5016743074" description="HEAT repeat domain-containing protein" evidence="1">
    <location>
        <begin position="18"/>
        <end position="418"/>
    </location>
</feature>